<gene>
    <name evidence="3" type="ORF">Afil01_53740</name>
</gene>
<feature type="compositionally biased region" description="Basic and acidic residues" evidence="1">
    <location>
        <begin position="1"/>
        <end position="11"/>
    </location>
</feature>
<feature type="transmembrane region" description="Helical" evidence="2">
    <location>
        <begin position="284"/>
        <end position="310"/>
    </location>
</feature>
<feature type="transmembrane region" description="Helical" evidence="2">
    <location>
        <begin position="375"/>
        <end position="393"/>
    </location>
</feature>
<organism evidence="3 4">
    <name type="scientific">Actinorhabdospora filicis</name>
    <dbReference type="NCBI Taxonomy" id="1785913"/>
    <lineage>
        <taxon>Bacteria</taxon>
        <taxon>Bacillati</taxon>
        <taxon>Actinomycetota</taxon>
        <taxon>Actinomycetes</taxon>
        <taxon>Micromonosporales</taxon>
        <taxon>Micromonosporaceae</taxon>
        <taxon>Actinorhabdospora</taxon>
    </lineage>
</organism>
<sequence>MAYDDGGRRYPDGYGPPDATPPATAQPGDYHGDPAGYGADYADPFSPARESEPPTVDQSYGFDRQSEPNPDLGERLGHVYDEVGERAETNDRLFVHVVLEVVLLLAAGGAMFWAYRADGSLFRGESLQQILLAFGATLLVATASALTLRVRAVNLGLFAFAWAGLALFTKLHKSFGTPVAAAIAIGVAIGAGLVLALLILLLKAPGWAAGLAVGFGLYAAVTLVKVPAAVPDFGLDLGGRAIIVVGVALALSLVGGVVGALPGTRRILGACRDHVPGAKRTRGAVTLTLFGTVGAATLAGAAGVLLALSLPAGASTGGGTRLTVLGYAGLGLAAALLGGTSALGRRGGFVGTILATGLLFGVYLLTVAHEWRTDLSVVIGGGLIVGLVVSWLVELLGRPDPVPADYQTDTTHKDLYVPTYR</sequence>
<proteinExistence type="predicted"/>
<evidence type="ECO:0000313" key="3">
    <source>
        <dbReference type="EMBL" id="GLZ80567.1"/>
    </source>
</evidence>
<feature type="region of interest" description="Disordered" evidence="1">
    <location>
        <begin position="1"/>
        <end position="73"/>
    </location>
</feature>
<dbReference type="EMBL" id="BSTX01000004">
    <property type="protein sequence ID" value="GLZ80567.1"/>
    <property type="molecule type" value="Genomic_DNA"/>
</dbReference>
<feature type="transmembrane region" description="Helical" evidence="2">
    <location>
        <begin position="178"/>
        <end position="202"/>
    </location>
</feature>
<keyword evidence="2" id="KW-0472">Membrane</keyword>
<keyword evidence="4" id="KW-1185">Reference proteome</keyword>
<feature type="compositionally biased region" description="Low complexity" evidence="1">
    <location>
        <begin position="12"/>
        <end position="29"/>
    </location>
</feature>
<keyword evidence="2" id="KW-0812">Transmembrane</keyword>
<feature type="transmembrane region" description="Helical" evidence="2">
    <location>
        <begin position="155"/>
        <end position="172"/>
    </location>
</feature>
<feature type="transmembrane region" description="Helical" evidence="2">
    <location>
        <begin position="127"/>
        <end position="148"/>
    </location>
</feature>
<feature type="transmembrane region" description="Helical" evidence="2">
    <location>
        <begin position="209"/>
        <end position="230"/>
    </location>
</feature>
<accession>A0A9W6SRK6</accession>
<feature type="transmembrane region" description="Helical" evidence="2">
    <location>
        <begin position="349"/>
        <end position="369"/>
    </location>
</feature>
<evidence type="ECO:0000313" key="4">
    <source>
        <dbReference type="Proteomes" id="UP001165079"/>
    </source>
</evidence>
<dbReference type="Proteomes" id="UP001165079">
    <property type="component" value="Unassembled WGS sequence"/>
</dbReference>
<dbReference type="RefSeq" id="WP_285665779.1">
    <property type="nucleotide sequence ID" value="NZ_BSTX01000004.1"/>
</dbReference>
<feature type="transmembrane region" description="Helical" evidence="2">
    <location>
        <begin position="322"/>
        <end position="342"/>
    </location>
</feature>
<evidence type="ECO:0000256" key="2">
    <source>
        <dbReference type="SAM" id="Phobius"/>
    </source>
</evidence>
<comment type="caution">
    <text evidence="3">The sequence shown here is derived from an EMBL/GenBank/DDBJ whole genome shotgun (WGS) entry which is preliminary data.</text>
</comment>
<keyword evidence="2" id="KW-1133">Transmembrane helix</keyword>
<feature type="transmembrane region" description="Helical" evidence="2">
    <location>
        <begin position="93"/>
        <end position="115"/>
    </location>
</feature>
<feature type="transmembrane region" description="Helical" evidence="2">
    <location>
        <begin position="242"/>
        <end position="263"/>
    </location>
</feature>
<reference evidence="3" key="1">
    <citation type="submission" date="2023-03" db="EMBL/GenBank/DDBJ databases">
        <title>Actinorhabdospora filicis NBRC 111898.</title>
        <authorList>
            <person name="Ichikawa N."/>
            <person name="Sato H."/>
            <person name="Tonouchi N."/>
        </authorList>
    </citation>
    <scope>NUCLEOTIDE SEQUENCE</scope>
    <source>
        <strain evidence="3">NBRC 111898</strain>
    </source>
</reference>
<name>A0A9W6SRK6_9ACTN</name>
<protein>
    <submittedName>
        <fullName evidence="3">Uncharacterized protein</fullName>
    </submittedName>
</protein>
<dbReference type="AlphaFoldDB" id="A0A9W6SRK6"/>
<evidence type="ECO:0000256" key="1">
    <source>
        <dbReference type="SAM" id="MobiDB-lite"/>
    </source>
</evidence>